<dbReference type="GO" id="GO:0005739">
    <property type="term" value="C:mitochondrion"/>
    <property type="evidence" value="ECO:0007669"/>
    <property type="project" value="TreeGrafter"/>
</dbReference>
<evidence type="ECO:0008006" key="3">
    <source>
        <dbReference type="Google" id="ProtNLM"/>
    </source>
</evidence>
<dbReference type="GeneID" id="9048993"/>
<dbReference type="InParanoid" id="C5K9H8"/>
<sequence>MTLSFSVRAVEGLAGRTNYVYHRKGLGKRVQVWFLGDISTFAGGFKSRPSGDVRNDYRYSMDGVAWVISSLVPQDVDLILIRPHLLTDSVYAIYSNFTLVDAHGSPRWKDMREYPEIAPDGAAHLKQLLSNVLEDKLDASKGISLYSFSKGCIVLASLMKSGFAGLPIRRLTFIDPGLNRADEIFPITREELKAMDKSIIIEVHSTPRQTKDPDRPWIKFEIEEFVKECNLCSIEAHHIEHFKNVTVMGPANALDMHFDAIPAALGSTKARGYFGKWAAGLSFDTVRPIVNEPHFYR</sequence>
<dbReference type="Proteomes" id="UP000007800">
    <property type="component" value="Unassembled WGS sequence"/>
</dbReference>
<proteinExistence type="predicted"/>
<dbReference type="OMA" id="VRNDYRY"/>
<organism evidence="2">
    <name type="scientific">Perkinsus marinus (strain ATCC 50983 / TXsc)</name>
    <dbReference type="NCBI Taxonomy" id="423536"/>
    <lineage>
        <taxon>Eukaryota</taxon>
        <taxon>Sar</taxon>
        <taxon>Alveolata</taxon>
        <taxon>Perkinsozoa</taxon>
        <taxon>Perkinsea</taxon>
        <taxon>Perkinsida</taxon>
        <taxon>Perkinsidae</taxon>
        <taxon>Perkinsus</taxon>
    </lineage>
</organism>
<evidence type="ECO:0000313" key="2">
    <source>
        <dbReference type="Proteomes" id="UP000007800"/>
    </source>
</evidence>
<gene>
    <name evidence="1" type="ORF">Pmar_PMAR006370</name>
</gene>
<reference evidence="1 2" key="1">
    <citation type="submission" date="2008-07" db="EMBL/GenBank/DDBJ databases">
        <authorList>
            <person name="El-Sayed N."/>
            <person name="Caler E."/>
            <person name="Inman J."/>
            <person name="Amedeo P."/>
            <person name="Hass B."/>
            <person name="Wortman J."/>
        </authorList>
    </citation>
    <scope>NUCLEOTIDE SEQUENCE [LARGE SCALE GENOMIC DNA]</scope>
    <source>
        <strain evidence="2">ATCC 50983 / TXsc</strain>
    </source>
</reference>
<dbReference type="InterPro" id="IPR018881">
    <property type="entry name" value="C2orf69_mit"/>
</dbReference>
<accession>C5K9H8</accession>
<dbReference type="AlphaFoldDB" id="C5K9H8"/>
<dbReference type="RefSeq" id="XP_002786954.1">
    <property type="nucleotide sequence ID" value="XM_002786908.1"/>
</dbReference>
<protein>
    <recommendedName>
        <fullName evidence="3">Serine hydrolase FSH domain-containing protein</fullName>
    </recommendedName>
</protein>
<evidence type="ECO:0000313" key="1">
    <source>
        <dbReference type="EMBL" id="EER18750.1"/>
    </source>
</evidence>
<keyword evidence="2" id="KW-1185">Reference proteome</keyword>
<dbReference type="OrthoDB" id="419333at2759"/>
<dbReference type="Pfam" id="PF10561">
    <property type="entry name" value="C2orf69"/>
    <property type="match status" value="2"/>
</dbReference>
<dbReference type="PANTHER" id="PTHR31296">
    <property type="entry name" value="UPF0565 PROTEIN C2ORF69"/>
    <property type="match status" value="1"/>
</dbReference>
<name>C5K9H8_PERM5</name>
<dbReference type="PANTHER" id="PTHR31296:SF1">
    <property type="entry name" value="MITOCHONDRIAL PROTEIN C2ORF69"/>
    <property type="match status" value="1"/>
</dbReference>
<dbReference type="EMBL" id="GG671513">
    <property type="protein sequence ID" value="EER18750.1"/>
    <property type="molecule type" value="Genomic_DNA"/>
</dbReference>